<dbReference type="SUPFAM" id="SSF48403">
    <property type="entry name" value="Ankyrin repeat"/>
    <property type="match status" value="1"/>
</dbReference>
<feature type="repeat" description="ANK" evidence="6">
    <location>
        <begin position="90"/>
        <end position="122"/>
    </location>
</feature>
<proteinExistence type="predicted"/>
<dbReference type="OrthoDB" id="496981at2759"/>
<accession>F2U7J4</accession>
<evidence type="ECO:0000256" key="3">
    <source>
        <dbReference type="ARBA" id="ARBA00022737"/>
    </source>
</evidence>
<feature type="repeat" description="ANK" evidence="6">
    <location>
        <begin position="57"/>
        <end position="89"/>
    </location>
</feature>
<feature type="region of interest" description="Disordered" evidence="7">
    <location>
        <begin position="1"/>
        <end position="22"/>
    </location>
</feature>
<dbReference type="GO" id="GO:0005634">
    <property type="term" value="C:nucleus"/>
    <property type="evidence" value="ECO:0007669"/>
    <property type="project" value="UniProtKB-SubCell"/>
</dbReference>
<dbReference type="SMART" id="SM00248">
    <property type="entry name" value="ANK"/>
    <property type="match status" value="3"/>
</dbReference>
<dbReference type="Pfam" id="PF12796">
    <property type="entry name" value="Ank_2"/>
    <property type="match status" value="1"/>
</dbReference>
<dbReference type="GO" id="GO:0042981">
    <property type="term" value="P:regulation of apoptotic process"/>
    <property type="evidence" value="ECO:0007669"/>
    <property type="project" value="InterPro"/>
</dbReference>
<keyword evidence="5" id="KW-0539">Nucleus</keyword>
<dbReference type="PANTHER" id="PTHR24131:SF10">
    <property type="entry name" value="ANKYRIN-REPEAT, SH3-DOMAIN, AND PROLINE-RICH-REGION CONTAINING PROTEIN, ISOFORM B"/>
    <property type="match status" value="1"/>
</dbReference>
<evidence type="ECO:0000256" key="1">
    <source>
        <dbReference type="ARBA" id="ARBA00004123"/>
    </source>
</evidence>
<dbReference type="FunCoup" id="F2U7J4">
    <property type="interactions" value="580"/>
</dbReference>
<dbReference type="OMA" id="CTTHIEM"/>
<dbReference type="InterPro" id="IPR002110">
    <property type="entry name" value="Ankyrin_rpt"/>
</dbReference>
<evidence type="ECO:0000256" key="4">
    <source>
        <dbReference type="ARBA" id="ARBA00023043"/>
    </source>
</evidence>
<dbReference type="AlphaFoldDB" id="F2U7J4"/>
<organism evidence="9">
    <name type="scientific">Salpingoeca rosetta (strain ATCC 50818 / BSB-021)</name>
    <dbReference type="NCBI Taxonomy" id="946362"/>
    <lineage>
        <taxon>Eukaryota</taxon>
        <taxon>Choanoflagellata</taxon>
        <taxon>Craspedida</taxon>
        <taxon>Salpingoecidae</taxon>
        <taxon>Salpingoeca</taxon>
    </lineage>
</organism>
<dbReference type="Gene3D" id="1.25.40.20">
    <property type="entry name" value="Ankyrin repeat-containing domain"/>
    <property type="match status" value="2"/>
</dbReference>
<dbReference type="PANTHER" id="PTHR24131">
    <property type="entry name" value="APOPTOSIS-STIMULATING OF P53 PROTEIN"/>
    <property type="match status" value="1"/>
</dbReference>
<comment type="subcellular location">
    <subcellularLocation>
        <location evidence="1">Nucleus</location>
    </subcellularLocation>
</comment>
<evidence type="ECO:0000256" key="7">
    <source>
        <dbReference type="SAM" id="MobiDB-lite"/>
    </source>
</evidence>
<dbReference type="EMBL" id="GL832963">
    <property type="protein sequence ID" value="EGD83411.1"/>
    <property type="molecule type" value="Genomic_DNA"/>
</dbReference>
<keyword evidence="4 6" id="KW-0040">ANK repeat</keyword>
<dbReference type="InterPro" id="IPR036770">
    <property type="entry name" value="Ankyrin_rpt-contain_sf"/>
</dbReference>
<keyword evidence="9" id="KW-1185">Reference proteome</keyword>
<reference evidence="8" key="1">
    <citation type="submission" date="2009-08" db="EMBL/GenBank/DDBJ databases">
        <title>Annotation of Salpingoeca rosetta.</title>
        <authorList>
            <consortium name="The Broad Institute Genome Sequencing Platform"/>
            <person name="Russ C."/>
            <person name="Cuomo C."/>
            <person name="Burger G."/>
            <person name="Gray M.W."/>
            <person name="Holland P.W.H."/>
            <person name="King N."/>
            <person name="Lang F.B.F."/>
            <person name="Roger A.J."/>
            <person name="Ruiz-Trillo I."/>
            <person name="Young S.K."/>
            <person name="Zeng Q."/>
            <person name="Gargeya S."/>
            <person name="Alvarado L."/>
            <person name="Berlin A."/>
            <person name="Chapman S.B."/>
            <person name="Chen Z."/>
            <person name="Freedman E."/>
            <person name="Gellesch M."/>
            <person name="Goldberg J."/>
            <person name="Griggs A."/>
            <person name="Gujja S."/>
            <person name="Heilman E."/>
            <person name="Heiman D."/>
            <person name="Howarth C."/>
            <person name="Mehta T."/>
            <person name="Neiman D."/>
            <person name="Pearson M."/>
            <person name="Roberts A."/>
            <person name="Saif S."/>
            <person name="Shea T."/>
            <person name="Shenoy N."/>
            <person name="Sisk P."/>
            <person name="Stolte C."/>
            <person name="Sykes S."/>
            <person name="White J."/>
            <person name="Yandava C."/>
            <person name="Haas B."/>
            <person name="Nusbaum C."/>
            <person name="Birren B."/>
        </authorList>
    </citation>
    <scope>NUCLEOTIDE SEQUENCE [LARGE SCALE GENOMIC DNA]</scope>
    <source>
        <strain evidence="8">ATCC 50818</strain>
    </source>
</reference>
<dbReference type="PROSITE" id="PS50297">
    <property type="entry name" value="ANK_REP_REGION"/>
    <property type="match status" value="2"/>
</dbReference>
<dbReference type="GO" id="GO:0002039">
    <property type="term" value="F:p53 binding"/>
    <property type="evidence" value="ECO:0007669"/>
    <property type="project" value="InterPro"/>
</dbReference>
<evidence type="ECO:0000256" key="6">
    <source>
        <dbReference type="PROSITE-ProRule" id="PRU00023"/>
    </source>
</evidence>
<dbReference type="RefSeq" id="XP_004994915.1">
    <property type="nucleotide sequence ID" value="XM_004994858.1"/>
</dbReference>
<dbReference type="GeneID" id="16075493"/>
<dbReference type="eggNOG" id="KOG0504">
    <property type="taxonomic scope" value="Eukaryota"/>
</dbReference>
<dbReference type="PRINTS" id="PR01415">
    <property type="entry name" value="ANKYRIN"/>
</dbReference>
<gene>
    <name evidence="8" type="ORF">PTSG_04018</name>
</gene>
<evidence type="ECO:0000256" key="2">
    <source>
        <dbReference type="ARBA" id="ARBA00022703"/>
    </source>
</evidence>
<evidence type="ECO:0000313" key="8">
    <source>
        <dbReference type="EMBL" id="EGD83411.1"/>
    </source>
</evidence>
<keyword evidence="2" id="KW-0053">Apoptosis</keyword>
<feature type="compositionally biased region" description="Basic residues" evidence="7">
    <location>
        <begin position="1"/>
        <end position="11"/>
    </location>
</feature>
<keyword evidence="3" id="KW-0677">Repeat</keyword>
<evidence type="ECO:0000256" key="5">
    <source>
        <dbReference type="ARBA" id="ARBA00023242"/>
    </source>
</evidence>
<sequence>MGHKRRSRGARTKQNDLVGTQSERASRALRNAVSKADYEAMLGAVDDGADVNFADEKGRTALHFAAAAGRDTFVQFLISQGADPNKQDSNGNTALHLAACTNNIKVITALVDGGCDINMRDGKGRTPIHFAQSHLQLLRRYSSDPEAYRGKVLDVVNLLLAYSRRHNREAVEGLNDLVSRISTHSLDELEDVLGEFVNMSLASLE</sequence>
<dbReference type="InterPro" id="IPR047163">
    <property type="entry name" value="ASPP1/2"/>
</dbReference>
<protein>
    <submittedName>
        <fullName evidence="8">Uncharacterized protein</fullName>
    </submittedName>
</protein>
<dbReference type="PROSITE" id="PS50088">
    <property type="entry name" value="ANK_REPEAT"/>
    <property type="match status" value="2"/>
</dbReference>
<dbReference type="GO" id="GO:0006915">
    <property type="term" value="P:apoptotic process"/>
    <property type="evidence" value="ECO:0007669"/>
    <property type="project" value="UniProtKB-KW"/>
</dbReference>
<evidence type="ECO:0000313" key="9">
    <source>
        <dbReference type="Proteomes" id="UP000007799"/>
    </source>
</evidence>
<dbReference type="STRING" id="946362.F2U7J4"/>
<name>F2U7J4_SALR5</name>
<dbReference type="Proteomes" id="UP000007799">
    <property type="component" value="Unassembled WGS sequence"/>
</dbReference>
<dbReference type="KEGG" id="sre:PTSG_04018"/>
<dbReference type="InParanoid" id="F2U7J4"/>